<dbReference type="GO" id="GO:0002949">
    <property type="term" value="P:tRNA threonylcarbamoyladenosine modification"/>
    <property type="evidence" value="ECO:0007669"/>
    <property type="project" value="InterPro"/>
</dbReference>
<dbReference type="InterPro" id="IPR003442">
    <property type="entry name" value="T6A_TsaE"/>
</dbReference>
<dbReference type="EMBL" id="JACHGH010000013">
    <property type="protein sequence ID" value="MBB6454858.1"/>
    <property type="molecule type" value="Genomic_DNA"/>
</dbReference>
<reference evidence="11 12" key="1">
    <citation type="submission" date="2020-08" db="EMBL/GenBank/DDBJ databases">
        <title>Genomic Encyclopedia of Type Strains, Phase IV (KMG-IV): sequencing the most valuable type-strain genomes for metagenomic binning, comparative biology and taxonomic classification.</title>
        <authorList>
            <person name="Goeker M."/>
        </authorList>
    </citation>
    <scope>NUCLEOTIDE SEQUENCE [LARGE SCALE GENOMIC DNA]</scope>
    <source>
        <strain evidence="11 12">DSM 19612</strain>
    </source>
</reference>
<protein>
    <recommendedName>
        <fullName evidence="3">tRNA threonylcarbamoyladenosine biosynthesis protein TsaE</fullName>
    </recommendedName>
    <alternativeName>
        <fullName evidence="10">t(6)A37 threonylcarbamoyladenosine biosynthesis protein TsaE</fullName>
    </alternativeName>
</protein>
<accession>A0A841Q8X5</accession>
<evidence type="ECO:0000256" key="8">
    <source>
        <dbReference type="ARBA" id="ARBA00022840"/>
    </source>
</evidence>
<dbReference type="Gene3D" id="3.40.50.300">
    <property type="entry name" value="P-loop containing nucleotide triphosphate hydrolases"/>
    <property type="match status" value="1"/>
</dbReference>
<dbReference type="InterPro" id="IPR027417">
    <property type="entry name" value="P-loop_NTPase"/>
</dbReference>
<dbReference type="GO" id="GO:0046872">
    <property type="term" value="F:metal ion binding"/>
    <property type="evidence" value="ECO:0007669"/>
    <property type="project" value="UniProtKB-KW"/>
</dbReference>
<keyword evidence="8" id="KW-0067">ATP-binding</keyword>
<dbReference type="SUPFAM" id="SSF52540">
    <property type="entry name" value="P-loop containing nucleoside triphosphate hydrolases"/>
    <property type="match status" value="1"/>
</dbReference>
<evidence type="ECO:0000256" key="5">
    <source>
        <dbReference type="ARBA" id="ARBA00022694"/>
    </source>
</evidence>
<evidence type="ECO:0000256" key="9">
    <source>
        <dbReference type="ARBA" id="ARBA00022842"/>
    </source>
</evidence>
<evidence type="ECO:0000256" key="1">
    <source>
        <dbReference type="ARBA" id="ARBA00004496"/>
    </source>
</evidence>
<organism evidence="11 12">
    <name type="scientific">Salirhabdus euzebyi</name>
    <dbReference type="NCBI Taxonomy" id="394506"/>
    <lineage>
        <taxon>Bacteria</taxon>
        <taxon>Bacillati</taxon>
        <taxon>Bacillota</taxon>
        <taxon>Bacilli</taxon>
        <taxon>Bacillales</taxon>
        <taxon>Bacillaceae</taxon>
        <taxon>Salirhabdus</taxon>
    </lineage>
</organism>
<dbReference type="GO" id="GO:0005524">
    <property type="term" value="F:ATP binding"/>
    <property type="evidence" value="ECO:0007669"/>
    <property type="project" value="UniProtKB-KW"/>
</dbReference>
<gene>
    <name evidence="11" type="ORF">HNQ94_003347</name>
</gene>
<comment type="subcellular location">
    <subcellularLocation>
        <location evidence="1">Cytoplasm</location>
    </subcellularLocation>
</comment>
<evidence type="ECO:0000256" key="2">
    <source>
        <dbReference type="ARBA" id="ARBA00007599"/>
    </source>
</evidence>
<comment type="similarity">
    <text evidence="2">Belongs to the TsaE family.</text>
</comment>
<proteinExistence type="inferred from homology"/>
<evidence type="ECO:0000256" key="3">
    <source>
        <dbReference type="ARBA" id="ARBA00019010"/>
    </source>
</evidence>
<dbReference type="Proteomes" id="UP000581688">
    <property type="component" value="Unassembled WGS sequence"/>
</dbReference>
<evidence type="ECO:0000256" key="10">
    <source>
        <dbReference type="ARBA" id="ARBA00032441"/>
    </source>
</evidence>
<evidence type="ECO:0000313" key="12">
    <source>
        <dbReference type="Proteomes" id="UP000581688"/>
    </source>
</evidence>
<keyword evidence="12" id="KW-1185">Reference proteome</keyword>
<evidence type="ECO:0000256" key="7">
    <source>
        <dbReference type="ARBA" id="ARBA00022741"/>
    </source>
</evidence>
<evidence type="ECO:0000256" key="6">
    <source>
        <dbReference type="ARBA" id="ARBA00022723"/>
    </source>
</evidence>
<dbReference type="GO" id="GO:0005737">
    <property type="term" value="C:cytoplasm"/>
    <property type="evidence" value="ECO:0007669"/>
    <property type="project" value="UniProtKB-SubCell"/>
</dbReference>
<keyword evidence="4" id="KW-0963">Cytoplasm</keyword>
<dbReference type="FunFam" id="3.40.50.300:FF:000777">
    <property type="entry name" value="tRNA (N6-adenosine(37)-N6)-threonylcarbamoyltransferase complex ATPase TsaE"/>
    <property type="match status" value="1"/>
</dbReference>
<evidence type="ECO:0000256" key="4">
    <source>
        <dbReference type="ARBA" id="ARBA00022490"/>
    </source>
</evidence>
<sequence>MKSYQFKTNSPEETMAFAERLASVLTAGDVITLEGDLGAGKTTFTKGLAKGLHITRTVNSPTFTIVKEYNGDFPLYHIDAYRLEGSDEDIGFEEYFAGDGITVVEWAKFIMEFLPEEHLDIQLVTISEKERNIILNPNSNRYENKCRELLS</sequence>
<keyword evidence="9" id="KW-0460">Magnesium</keyword>
<comment type="caution">
    <text evidence="11">The sequence shown here is derived from an EMBL/GenBank/DDBJ whole genome shotgun (WGS) entry which is preliminary data.</text>
</comment>
<keyword evidence="6" id="KW-0479">Metal-binding</keyword>
<evidence type="ECO:0000313" key="11">
    <source>
        <dbReference type="EMBL" id="MBB6454858.1"/>
    </source>
</evidence>
<name>A0A841Q8X5_9BACI</name>
<dbReference type="NCBIfam" id="TIGR00150">
    <property type="entry name" value="T6A_YjeE"/>
    <property type="match status" value="1"/>
</dbReference>
<dbReference type="AlphaFoldDB" id="A0A841Q8X5"/>
<keyword evidence="5" id="KW-0819">tRNA processing</keyword>
<dbReference type="Pfam" id="PF02367">
    <property type="entry name" value="TsaE"/>
    <property type="match status" value="1"/>
</dbReference>
<dbReference type="PANTHER" id="PTHR33540">
    <property type="entry name" value="TRNA THREONYLCARBAMOYLADENOSINE BIOSYNTHESIS PROTEIN TSAE"/>
    <property type="match status" value="1"/>
</dbReference>
<keyword evidence="7" id="KW-0547">Nucleotide-binding</keyword>
<dbReference type="PANTHER" id="PTHR33540:SF2">
    <property type="entry name" value="TRNA THREONYLCARBAMOYLADENOSINE BIOSYNTHESIS PROTEIN TSAE"/>
    <property type="match status" value="1"/>
</dbReference>
<dbReference type="RefSeq" id="WP_174497321.1">
    <property type="nucleotide sequence ID" value="NZ_CADDWK010000013.1"/>
</dbReference>